<name>A0ABX0FTL9_9BURK</name>
<feature type="transmembrane region" description="Helical" evidence="1">
    <location>
        <begin position="101"/>
        <end position="125"/>
    </location>
</feature>
<evidence type="ECO:0000256" key="1">
    <source>
        <dbReference type="SAM" id="Phobius"/>
    </source>
</evidence>
<feature type="transmembrane region" description="Helical" evidence="1">
    <location>
        <begin position="238"/>
        <end position="255"/>
    </location>
</feature>
<feature type="transmembrane region" description="Helical" evidence="1">
    <location>
        <begin position="61"/>
        <end position="80"/>
    </location>
</feature>
<keyword evidence="3" id="KW-0012">Acyltransferase</keyword>
<dbReference type="InterPro" id="IPR002656">
    <property type="entry name" value="Acyl_transf_3_dom"/>
</dbReference>
<keyword evidence="1" id="KW-0472">Membrane</keyword>
<feature type="transmembrane region" description="Helical" evidence="1">
    <location>
        <begin position="12"/>
        <end position="31"/>
    </location>
</feature>
<feature type="transmembrane region" description="Helical" evidence="1">
    <location>
        <begin position="313"/>
        <end position="332"/>
    </location>
</feature>
<dbReference type="InterPro" id="IPR050879">
    <property type="entry name" value="Acyltransferase_3"/>
</dbReference>
<sequence length="393" mass="43896">MSNNRNVDPRHILGIDVLRFAAAILVMWFHFGYLMGAHPNGVSGIASRKLVSFPELFDWSYFGWVGVEIFFVISGFVIAFSGERATPFSFFASRVVRLGPGVWICAPITAAIVLMFGQFEAATLIKQFLHSVFFLPFGPWIDTAQWTLGLEISFYFMVFLIISFADFSKIRTLALVIGSLSSAFAILSVCRFSGPFGELITRAEHSRLVDLFLFRYGLYFALGVFLWLSLVKSATRQNILWCCVFTLAGCAKIASSVRSGNEQLGSTYPWEPVCAIWIVGVVGIVVSVRWNAVLHRAPMAVLRALKTMGLMTFPLYLLHSIAGASIMGWMVASGMSRWTALATAMVFSLLTSWIVCSLLEPRLQWVVKQRLSAGHTYYVEQRRRSAERVGGQR</sequence>
<dbReference type="Proteomes" id="UP000666369">
    <property type="component" value="Unassembled WGS sequence"/>
</dbReference>
<feature type="transmembrane region" description="Helical" evidence="1">
    <location>
        <begin position="214"/>
        <end position="231"/>
    </location>
</feature>
<keyword evidence="3" id="KW-0808">Transferase</keyword>
<feature type="transmembrane region" description="Helical" evidence="1">
    <location>
        <begin position="275"/>
        <end position="292"/>
    </location>
</feature>
<feature type="transmembrane region" description="Helical" evidence="1">
    <location>
        <begin position="172"/>
        <end position="194"/>
    </location>
</feature>
<protein>
    <submittedName>
        <fullName evidence="3">Acyltransferase</fullName>
    </submittedName>
</protein>
<evidence type="ECO:0000313" key="3">
    <source>
        <dbReference type="EMBL" id="NGZ88044.1"/>
    </source>
</evidence>
<organism evidence="3 4">
    <name type="scientific">Duganella aceris</name>
    <dbReference type="NCBI Taxonomy" id="2703883"/>
    <lineage>
        <taxon>Bacteria</taxon>
        <taxon>Pseudomonadati</taxon>
        <taxon>Pseudomonadota</taxon>
        <taxon>Betaproteobacteria</taxon>
        <taxon>Burkholderiales</taxon>
        <taxon>Oxalobacteraceae</taxon>
        <taxon>Telluria group</taxon>
        <taxon>Duganella</taxon>
    </lineage>
</organism>
<comment type="caution">
    <text evidence="3">The sequence shown here is derived from an EMBL/GenBank/DDBJ whole genome shotgun (WGS) entry which is preliminary data.</text>
</comment>
<proteinExistence type="predicted"/>
<dbReference type="EMBL" id="JAADJT010000016">
    <property type="protein sequence ID" value="NGZ88044.1"/>
    <property type="molecule type" value="Genomic_DNA"/>
</dbReference>
<dbReference type="RefSeq" id="WP_166108160.1">
    <property type="nucleotide sequence ID" value="NZ_JAADJT010000016.1"/>
</dbReference>
<keyword evidence="1" id="KW-0812">Transmembrane</keyword>
<evidence type="ECO:0000259" key="2">
    <source>
        <dbReference type="Pfam" id="PF01757"/>
    </source>
</evidence>
<feature type="domain" description="Acyltransferase 3" evidence="2">
    <location>
        <begin position="13"/>
        <end position="355"/>
    </location>
</feature>
<reference evidence="4" key="2">
    <citation type="submission" date="2023-07" db="EMBL/GenBank/DDBJ databases">
        <title>Duganella aceri sp. nov., isolated from tree sap.</title>
        <authorList>
            <person name="Kim I.S."/>
        </authorList>
    </citation>
    <scope>NUCLEOTIDE SEQUENCE [LARGE SCALE GENOMIC DNA]</scope>
    <source>
        <strain evidence="4">SAP-35</strain>
    </source>
</reference>
<gene>
    <name evidence="3" type="ORF">GW587_27765</name>
</gene>
<accession>A0ABX0FTL9</accession>
<dbReference type="PANTHER" id="PTHR23028">
    <property type="entry name" value="ACETYLTRANSFERASE"/>
    <property type="match status" value="1"/>
</dbReference>
<dbReference type="GO" id="GO:0016746">
    <property type="term" value="F:acyltransferase activity"/>
    <property type="evidence" value="ECO:0007669"/>
    <property type="project" value="UniProtKB-KW"/>
</dbReference>
<dbReference type="PANTHER" id="PTHR23028:SF53">
    <property type="entry name" value="ACYL_TRANSF_3 DOMAIN-CONTAINING PROTEIN"/>
    <property type="match status" value="1"/>
</dbReference>
<feature type="transmembrane region" description="Helical" evidence="1">
    <location>
        <begin position="338"/>
        <end position="359"/>
    </location>
</feature>
<evidence type="ECO:0000313" key="4">
    <source>
        <dbReference type="Proteomes" id="UP000666369"/>
    </source>
</evidence>
<dbReference type="Pfam" id="PF01757">
    <property type="entry name" value="Acyl_transf_3"/>
    <property type="match status" value="1"/>
</dbReference>
<feature type="transmembrane region" description="Helical" evidence="1">
    <location>
        <begin position="145"/>
        <end position="165"/>
    </location>
</feature>
<keyword evidence="1" id="KW-1133">Transmembrane helix</keyword>
<keyword evidence="4" id="KW-1185">Reference proteome</keyword>
<reference evidence="3 4" key="1">
    <citation type="submission" date="2020-01" db="EMBL/GenBank/DDBJ databases">
        <authorList>
            <person name="Lee S.D."/>
        </authorList>
    </citation>
    <scope>NUCLEOTIDE SEQUENCE [LARGE SCALE GENOMIC DNA]</scope>
    <source>
        <strain evidence="3 4">SAP-35</strain>
    </source>
</reference>